<dbReference type="CDD" id="cd19499">
    <property type="entry name" value="RecA-like_ClpB_Hsp104-like"/>
    <property type="match status" value="1"/>
</dbReference>
<reference evidence="7" key="1">
    <citation type="journal article" date="2023" name="Plant Biotechnol. J.">
        <title>Chromosome-level wild Hevea brasiliensis genome provides new tools for genomic-assisted breeding and valuable loci to elevate rubber yield.</title>
        <authorList>
            <person name="Cheng H."/>
            <person name="Song X."/>
            <person name="Hu Y."/>
            <person name="Wu T."/>
            <person name="Yang Q."/>
            <person name="An Z."/>
            <person name="Feng S."/>
            <person name="Deng Z."/>
            <person name="Wu W."/>
            <person name="Zeng X."/>
            <person name="Tu M."/>
            <person name="Wang X."/>
            <person name="Huang H."/>
        </authorList>
    </citation>
    <scope>NUCLEOTIDE SEQUENCE</scope>
    <source>
        <strain evidence="7">MT/VB/25A 57/8</strain>
    </source>
</reference>
<dbReference type="Proteomes" id="UP001174677">
    <property type="component" value="Chromosome 16"/>
</dbReference>
<protein>
    <recommendedName>
        <fullName evidence="6">Clp R domain-containing protein</fullName>
    </recommendedName>
</protein>
<evidence type="ECO:0000256" key="1">
    <source>
        <dbReference type="ARBA" id="ARBA00008675"/>
    </source>
</evidence>
<evidence type="ECO:0000313" key="8">
    <source>
        <dbReference type="Proteomes" id="UP001174677"/>
    </source>
</evidence>
<dbReference type="PANTHER" id="PTHR43572">
    <property type="entry name" value="CHAPERONE PROTEIN CLPD, CHLOROPLASTIC"/>
    <property type="match status" value="1"/>
</dbReference>
<dbReference type="PANTHER" id="PTHR43572:SF38">
    <property type="entry name" value="PROTEIN SMAX1-LIKE 6"/>
    <property type="match status" value="1"/>
</dbReference>
<dbReference type="PROSITE" id="PS51903">
    <property type="entry name" value="CLP_R"/>
    <property type="match status" value="1"/>
</dbReference>
<accession>A0ABQ9KRK6</accession>
<evidence type="ECO:0000256" key="2">
    <source>
        <dbReference type="ARBA" id="ARBA00022737"/>
    </source>
</evidence>
<dbReference type="Pfam" id="PF23569">
    <property type="entry name" value="NBD_SMAX1"/>
    <property type="match status" value="1"/>
</dbReference>
<dbReference type="Gene3D" id="1.10.1780.10">
    <property type="entry name" value="Clp, N-terminal domain"/>
    <property type="match status" value="1"/>
</dbReference>
<dbReference type="InterPro" id="IPR036628">
    <property type="entry name" value="Clp_N_dom_sf"/>
</dbReference>
<keyword evidence="4" id="KW-0804">Transcription</keyword>
<feature type="domain" description="Clp R" evidence="6">
    <location>
        <begin position="8"/>
        <end position="176"/>
    </location>
</feature>
<dbReference type="SUPFAM" id="SSF81923">
    <property type="entry name" value="Double Clp-N motif"/>
    <property type="match status" value="1"/>
</dbReference>
<keyword evidence="2 5" id="KW-0677">Repeat</keyword>
<gene>
    <name evidence="7" type="ORF">P3X46_028279</name>
</gene>
<dbReference type="InterPro" id="IPR058954">
    <property type="entry name" value="AAA_lid_SMAX1"/>
</dbReference>
<dbReference type="InterPro" id="IPR003959">
    <property type="entry name" value="ATPase_AAA_core"/>
</dbReference>
<dbReference type="SUPFAM" id="SSF52540">
    <property type="entry name" value="P-loop containing nucleoside triphosphate hydrolases"/>
    <property type="match status" value="1"/>
</dbReference>
<evidence type="ECO:0000256" key="4">
    <source>
        <dbReference type="ARBA" id="ARBA00023163"/>
    </source>
</evidence>
<dbReference type="InterPro" id="IPR004176">
    <property type="entry name" value="Clp_R_N"/>
</dbReference>
<evidence type="ECO:0000313" key="7">
    <source>
        <dbReference type="EMBL" id="KAJ9145953.1"/>
    </source>
</evidence>
<dbReference type="Pfam" id="PF07724">
    <property type="entry name" value="AAA_2"/>
    <property type="match status" value="1"/>
</dbReference>
<dbReference type="Gene3D" id="3.40.50.300">
    <property type="entry name" value="P-loop containing nucleotide triphosphate hydrolases"/>
    <property type="match status" value="1"/>
</dbReference>
<evidence type="ECO:0000256" key="3">
    <source>
        <dbReference type="ARBA" id="ARBA00023015"/>
    </source>
</evidence>
<keyword evidence="3" id="KW-0805">Transcription regulation</keyword>
<dbReference type="Pfam" id="PF02861">
    <property type="entry name" value="Clp_N"/>
    <property type="match status" value="1"/>
</dbReference>
<dbReference type="InterPro" id="IPR027417">
    <property type="entry name" value="P-loop_NTPase"/>
</dbReference>
<keyword evidence="8" id="KW-1185">Reference proteome</keyword>
<comment type="similarity">
    <text evidence="1">Belongs to the ClpA/ClpB family.</text>
</comment>
<sequence length="1108" mass="122281">MPTPVSLARQCLTDEAARALDDAVAVARRRSHTQTTSLHLVSALLALPSSILRDACARARNSPCSSRLQFRALELCVGVSLDRLPSSKTLDEPPISNSLMAAIKRSQANQRRHPDNFHLQQIHCNQQPASVLKVEPKHFILSILDDPIVSRVFGDAGFRSCDIKLAIIHPPVMQASKFSRTRCPPIFLCNLTGLDPGRPGLSFPFSGPQDGEENCRRIGEALVKRNGKGKNLLLLGACAGDALNRFIECVNTDGGGILPSEIAGLSVISIENEIIEFVSGGNDREKMGFKFEELRQKLEQCSGPGMVLSVGELRALVDENVSSDALSYLVSKLTGLLEGFRDKLWLMGAAAIYETYSKILGQFPAIERDWDLHLLPITSSKSPIDCFGSKSSLMGSFVPFGGFFSTPSDLKYPLRNVNQSITRCHLCTAKYEQEVAALLKMGSTVSVADQYSENLPSWLQMAQLDKGKGLDAAKTKNDGTTLNTRILGLQKKWNDICQRLHHAQPFSKFDIPQDRSQASIAEGFQYVADRKESSSSSCSRDSSLNENPCANLSLGVLVDLQNVFPKKHSIPITVASEAENVNYQSKLLKEASKSQQKEKDSPWFTHFTLPHMSLPADHTSSSSVTSVTTDLGLGILYASSSQETNTPKLCDRGEHFQQFSGFNTFEFGVGESTSRQILQSSCSNPSSGGHFDSRDYKSIRKALIEKVGWQEDAICSISQAITRCKAGYGRRRGSTARGDIWLSFIGPDKVGKKRIASTLAEIIFGSQENLVSVDLSFHGGVRPSNSVFECQEFNDYDVKFRGKTIVDYIAMELSKKPHSVVFLENVEKADCLAQTSLSQAVRTGKFPDSHGREISINNMIFVTTSTIAMGNIKFQPQKEPIKLSEENILRAKSWQMRMLTEPVAECASLSSEMNVKISRKVTSSASFENKRKLDGITKSAEEEFSYEAKKRAHKVLGSSLDLNLPVEETEDNTNSGSCDSDSISENSTWLENFIEQVDEKVLFKSFDFDALCEKIGRKISVQVQRAFGSEILLEIDDEVMMQITAASWLCTRSRAMEDWIESVLGRGCSEARQKYHSNAQYVVKLVSCKGLLVDERAPGICLPSRINL</sequence>
<organism evidence="7 8">
    <name type="scientific">Hevea brasiliensis</name>
    <name type="common">Para rubber tree</name>
    <name type="synonym">Siphonia brasiliensis</name>
    <dbReference type="NCBI Taxonomy" id="3981"/>
    <lineage>
        <taxon>Eukaryota</taxon>
        <taxon>Viridiplantae</taxon>
        <taxon>Streptophyta</taxon>
        <taxon>Embryophyta</taxon>
        <taxon>Tracheophyta</taxon>
        <taxon>Spermatophyta</taxon>
        <taxon>Magnoliopsida</taxon>
        <taxon>eudicotyledons</taxon>
        <taxon>Gunneridae</taxon>
        <taxon>Pentapetalae</taxon>
        <taxon>rosids</taxon>
        <taxon>fabids</taxon>
        <taxon>Malpighiales</taxon>
        <taxon>Euphorbiaceae</taxon>
        <taxon>Crotonoideae</taxon>
        <taxon>Micrandreae</taxon>
        <taxon>Hevea</taxon>
    </lineage>
</organism>
<dbReference type="EMBL" id="JARPOI010000016">
    <property type="protein sequence ID" value="KAJ9145953.1"/>
    <property type="molecule type" value="Genomic_DNA"/>
</dbReference>
<evidence type="ECO:0000256" key="5">
    <source>
        <dbReference type="PROSITE-ProRule" id="PRU01251"/>
    </source>
</evidence>
<comment type="caution">
    <text evidence="7">The sequence shown here is derived from an EMBL/GenBank/DDBJ whole genome shotgun (WGS) entry which is preliminary data.</text>
</comment>
<dbReference type="InterPro" id="IPR051650">
    <property type="entry name" value="SL_signaling_regulator"/>
</dbReference>
<proteinExistence type="inferred from homology"/>
<evidence type="ECO:0000259" key="6">
    <source>
        <dbReference type="PROSITE" id="PS51903"/>
    </source>
</evidence>
<dbReference type="InterPro" id="IPR058680">
    <property type="entry name" value="NBD_SMAX1-like"/>
</dbReference>
<name>A0ABQ9KRK6_HEVBR</name>
<dbReference type="Pfam" id="PF26587">
    <property type="entry name" value="AAA_lid_SMAX1"/>
    <property type="match status" value="1"/>
</dbReference>